<reference evidence="3" key="1">
    <citation type="submission" date="2013-02" db="EMBL/GenBank/DDBJ databases">
        <title>The complete genome sequence of Corynebacterium casei LMG S-19264 (=DSM 44701).</title>
        <authorList>
            <person name="Ruckert C."/>
            <person name="Albersmeier A."/>
            <person name="Kalinowski J."/>
        </authorList>
    </citation>
    <scope>NUCLEOTIDE SEQUENCE [LARGE SCALE GENOMIC DNA]</scope>
    <source>
        <strain evidence="3">LMG S-19264</strain>
    </source>
</reference>
<feature type="region of interest" description="Disordered" evidence="1">
    <location>
        <begin position="302"/>
        <end position="321"/>
    </location>
</feature>
<name>A0ABM5PQA0_9CORY</name>
<evidence type="ECO:0000313" key="3">
    <source>
        <dbReference type="Proteomes" id="UP000019226"/>
    </source>
</evidence>
<organism evidence="2 3">
    <name type="scientific">Corynebacterium casei LMG S-19264</name>
    <dbReference type="NCBI Taxonomy" id="1285583"/>
    <lineage>
        <taxon>Bacteria</taxon>
        <taxon>Bacillati</taxon>
        <taxon>Actinomycetota</taxon>
        <taxon>Actinomycetes</taxon>
        <taxon>Mycobacteriales</taxon>
        <taxon>Corynebacteriaceae</taxon>
        <taxon>Corynebacterium</taxon>
    </lineage>
</organism>
<keyword evidence="3" id="KW-1185">Reference proteome</keyword>
<evidence type="ECO:0008006" key="4">
    <source>
        <dbReference type="Google" id="ProtNLM"/>
    </source>
</evidence>
<proteinExistence type="predicted"/>
<evidence type="ECO:0000256" key="1">
    <source>
        <dbReference type="SAM" id="MobiDB-lite"/>
    </source>
</evidence>
<protein>
    <recommendedName>
        <fullName evidence="4">Copper transporter</fullName>
    </recommendedName>
</protein>
<dbReference type="Proteomes" id="UP000019226">
    <property type="component" value="Chromosome"/>
</dbReference>
<accession>A0ABM5PQA0</accession>
<dbReference type="InterPro" id="IPR021522">
    <property type="entry name" value="MctB"/>
</dbReference>
<evidence type="ECO:0000313" key="2">
    <source>
        <dbReference type="EMBL" id="AHI20110.1"/>
    </source>
</evidence>
<dbReference type="RefSeq" id="WP_006821592.1">
    <property type="nucleotide sequence ID" value="NZ_CP004350.1"/>
</dbReference>
<feature type="compositionally biased region" description="Low complexity" evidence="1">
    <location>
        <begin position="302"/>
        <end position="314"/>
    </location>
</feature>
<dbReference type="Pfam" id="PF11382">
    <property type="entry name" value="MctB"/>
    <property type="match status" value="1"/>
</dbReference>
<dbReference type="EMBL" id="CP004350">
    <property type="protein sequence ID" value="AHI20110.1"/>
    <property type="molecule type" value="Genomic_DNA"/>
</dbReference>
<sequence length="321" mass="32340">MAVQKSSRSALVIAGLGFGVALGVAAGTMVLAPNMEGTSAAVASDDPIREEHRALLQENKEIQAQSDSADSLISGLSADALAGSLEGRDVSIIATGDAAEGDVAGVRNMLNSAGAVDSGTITMTNEFLHPEGADKIKSIVANVLPAGAELDEQDLSAGRHTGQALAAALLRDPESAEPMASSEDRGALLQALREAGFLNYEDGTILPAQAVVVVMGRGGDEYYHDNLVAFANSLNEAGTYGVLAGRLQAAGEGGVIDTLRTEAGGGEGPSPDAISTVDSINRDFAQLAVALAVVEQLGDGSGAYGASESADAAAPPLPEGE</sequence>
<dbReference type="GeneID" id="82877684"/>
<gene>
    <name evidence="2" type="ORF">CCASEI_07695</name>
</gene>